<feature type="domain" description="NAD-dependent epimerase/dehydratase" evidence="1">
    <location>
        <begin position="6"/>
        <end position="238"/>
    </location>
</feature>
<keyword evidence="3" id="KW-1185">Reference proteome</keyword>
<dbReference type="PANTHER" id="PTHR48079">
    <property type="entry name" value="PROTEIN YEEZ"/>
    <property type="match status" value="1"/>
</dbReference>
<protein>
    <recommendedName>
        <fullName evidence="1">NAD-dependent epimerase/dehydratase domain-containing protein</fullName>
    </recommendedName>
</protein>
<evidence type="ECO:0000259" key="1">
    <source>
        <dbReference type="Pfam" id="PF01370"/>
    </source>
</evidence>
<name>A0ABR4E9N7_9PEZI</name>
<sequence length="350" mass="37896">MSSHRILITGASGYLGGTLLARWKGADLPAYDKLYALVRTDAQAKAVGQYGAEPLTFDSRDEAAVRKAVVDNKITIVYYLIDAIRSEAQVNFIKALAEVKKATGQEVHFLHTTGAKMFSSHAGAPTDAPLLDTDPSLYSIHKAQVETAPFDLIKTAVSTNNIVIEEAEKHGVRSYIFAPCMVYGRGEGFGNTISIQTVAIVKAAQAMKRVYKVDEGRPTWPVCHILDNTTLYLEILRTILGGKQLSHGRAGYFLASPGSVAWDDLYTAMAAALAKRNIIGDDSVVPANDSILEQIGEALGCSPEFAGVQIGGRCTFTAEHGSKIGWKSQYPPEHIIEDAENEVQLILDNL</sequence>
<dbReference type="Gene3D" id="3.40.50.720">
    <property type="entry name" value="NAD(P)-binding Rossmann-like Domain"/>
    <property type="match status" value="1"/>
</dbReference>
<dbReference type="SUPFAM" id="SSF51735">
    <property type="entry name" value="NAD(P)-binding Rossmann-fold domains"/>
    <property type="match status" value="1"/>
</dbReference>
<dbReference type="Pfam" id="PF01370">
    <property type="entry name" value="Epimerase"/>
    <property type="match status" value="1"/>
</dbReference>
<reference evidence="2 3" key="1">
    <citation type="submission" date="2024-03" db="EMBL/GenBank/DDBJ databases">
        <title>A high-quality draft genome sequence of Diaporthe vaccinii, a causative agent of upright dieback and viscid rot disease in cranberry plants.</title>
        <authorList>
            <person name="Sarrasin M."/>
            <person name="Lang B.F."/>
            <person name="Burger G."/>
        </authorList>
    </citation>
    <scope>NUCLEOTIDE SEQUENCE [LARGE SCALE GENOMIC DNA]</scope>
    <source>
        <strain evidence="2 3">IS7</strain>
    </source>
</reference>
<dbReference type="InterPro" id="IPR036291">
    <property type="entry name" value="NAD(P)-bd_dom_sf"/>
</dbReference>
<dbReference type="EMBL" id="JBAWTH010000079">
    <property type="protein sequence ID" value="KAL2279118.1"/>
    <property type="molecule type" value="Genomic_DNA"/>
</dbReference>
<accession>A0ABR4E9N7</accession>
<gene>
    <name evidence="2" type="ORF">FJTKL_13690</name>
</gene>
<comment type="caution">
    <text evidence="2">The sequence shown here is derived from an EMBL/GenBank/DDBJ whole genome shotgun (WGS) entry which is preliminary data.</text>
</comment>
<evidence type="ECO:0000313" key="2">
    <source>
        <dbReference type="EMBL" id="KAL2279118.1"/>
    </source>
</evidence>
<dbReference type="PANTHER" id="PTHR48079:SF6">
    <property type="entry name" value="NAD(P)-BINDING DOMAIN-CONTAINING PROTEIN-RELATED"/>
    <property type="match status" value="1"/>
</dbReference>
<dbReference type="Proteomes" id="UP001600888">
    <property type="component" value="Unassembled WGS sequence"/>
</dbReference>
<organism evidence="2 3">
    <name type="scientific">Diaporthe vaccinii</name>
    <dbReference type="NCBI Taxonomy" id="105482"/>
    <lineage>
        <taxon>Eukaryota</taxon>
        <taxon>Fungi</taxon>
        <taxon>Dikarya</taxon>
        <taxon>Ascomycota</taxon>
        <taxon>Pezizomycotina</taxon>
        <taxon>Sordariomycetes</taxon>
        <taxon>Sordariomycetidae</taxon>
        <taxon>Diaporthales</taxon>
        <taxon>Diaporthaceae</taxon>
        <taxon>Diaporthe</taxon>
        <taxon>Diaporthe eres species complex</taxon>
    </lineage>
</organism>
<evidence type="ECO:0000313" key="3">
    <source>
        <dbReference type="Proteomes" id="UP001600888"/>
    </source>
</evidence>
<dbReference type="InterPro" id="IPR051783">
    <property type="entry name" value="NAD(P)-dependent_oxidoreduct"/>
</dbReference>
<dbReference type="InterPro" id="IPR001509">
    <property type="entry name" value="Epimerase_deHydtase"/>
</dbReference>
<proteinExistence type="predicted"/>